<feature type="transmembrane region" description="Helical" evidence="11">
    <location>
        <begin position="196"/>
        <end position="217"/>
    </location>
</feature>
<feature type="transmembrane region" description="Helical" evidence="11">
    <location>
        <begin position="415"/>
        <end position="436"/>
    </location>
</feature>
<dbReference type="SUPFAM" id="SSF103473">
    <property type="entry name" value="MFS general substrate transporter"/>
    <property type="match status" value="1"/>
</dbReference>
<evidence type="ECO:0000256" key="6">
    <source>
        <dbReference type="ARBA" id="ARBA00022970"/>
    </source>
</evidence>
<feature type="transmembrane region" description="Helical" evidence="11">
    <location>
        <begin position="481"/>
        <end position="501"/>
    </location>
</feature>
<feature type="compositionally biased region" description="Basic and acidic residues" evidence="10">
    <location>
        <begin position="612"/>
        <end position="632"/>
    </location>
</feature>
<dbReference type="CDD" id="cd17483">
    <property type="entry name" value="MFS_Atg22_like"/>
    <property type="match status" value="1"/>
</dbReference>
<gene>
    <name evidence="12" type="ORF">PBIL07802_LOCUS5950</name>
</gene>
<evidence type="ECO:0000256" key="9">
    <source>
        <dbReference type="ARBA" id="ARBA00037813"/>
    </source>
</evidence>
<evidence type="ECO:0000256" key="11">
    <source>
        <dbReference type="SAM" id="Phobius"/>
    </source>
</evidence>
<organism evidence="12">
    <name type="scientific">Palpitomonas bilix</name>
    <dbReference type="NCBI Taxonomy" id="652834"/>
    <lineage>
        <taxon>Eukaryota</taxon>
        <taxon>Eukaryota incertae sedis</taxon>
    </lineage>
</organism>
<keyword evidence="5 11" id="KW-0812">Transmembrane</keyword>
<dbReference type="InterPro" id="IPR044738">
    <property type="entry name" value="Atg22"/>
</dbReference>
<feature type="transmembrane region" description="Helical" evidence="11">
    <location>
        <begin position="576"/>
        <end position="600"/>
    </location>
</feature>
<keyword evidence="6" id="KW-0029">Amino-acid transport</keyword>
<dbReference type="EMBL" id="HBIB01009439">
    <property type="protein sequence ID" value="CAE0243781.1"/>
    <property type="molecule type" value="Transcribed_RNA"/>
</dbReference>
<feature type="transmembrane region" description="Helical" evidence="11">
    <location>
        <begin position="513"/>
        <end position="535"/>
    </location>
</feature>
<dbReference type="InterPro" id="IPR024671">
    <property type="entry name" value="Atg22-like"/>
</dbReference>
<feature type="transmembrane region" description="Helical" evidence="11">
    <location>
        <begin position="312"/>
        <end position="333"/>
    </location>
</feature>
<evidence type="ECO:0000256" key="3">
    <source>
        <dbReference type="ARBA" id="ARBA00022448"/>
    </source>
</evidence>
<comment type="subcellular location">
    <subcellularLocation>
        <location evidence="1">Endomembrane system</location>
        <topology evidence="1">Multi-pass membrane protein</topology>
    </subcellularLocation>
    <subcellularLocation>
        <location evidence="9">Vacuole membrane</location>
    </subcellularLocation>
</comment>
<dbReference type="PANTHER" id="PTHR23519">
    <property type="entry name" value="AUTOPHAGY-RELATED PROTEIN 22"/>
    <property type="match status" value="1"/>
</dbReference>
<evidence type="ECO:0000256" key="2">
    <source>
        <dbReference type="ARBA" id="ARBA00006978"/>
    </source>
</evidence>
<keyword evidence="4" id="KW-0926">Vacuole</keyword>
<protein>
    <recommendedName>
        <fullName evidence="13">Autophagy-related protein</fullName>
    </recommendedName>
</protein>
<dbReference type="GO" id="GO:0005774">
    <property type="term" value="C:vacuolar membrane"/>
    <property type="evidence" value="ECO:0007669"/>
    <property type="project" value="UniProtKB-SubCell"/>
</dbReference>
<evidence type="ECO:0000256" key="5">
    <source>
        <dbReference type="ARBA" id="ARBA00022692"/>
    </source>
</evidence>
<feature type="transmembrane region" description="Helical" evidence="11">
    <location>
        <begin position="353"/>
        <end position="375"/>
    </location>
</feature>
<keyword evidence="3" id="KW-0813">Transport</keyword>
<feature type="transmembrane region" description="Helical" evidence="11">
    <location>
        <begin position="248"/>
        <end position="269"/>
    </location>
</feature>
<feature type="region of interest" description="Disordered" evidence="10">
    <location>
        <begin position="1"/>
        <end position="29"/>
    </location>
</feature>
<evidence type="ECO:0000256" key="4">
    <source>
        <dbReference type="ARBA" id="ARBA00022554"/>
    </source>
</evidence>
<dbReference type="Gene3D" id="1.20.1250.20">
    <property type="entry name" value="MFS general substrate transporter like domains"/>
    <property type="match status" value="1"/>
</dbReference>
<evidence type="ECO:0000313" key="12">
    <source>
        <dbReference type="EMBL" id="CAE0243781.1"/>
    </source>
</evidence>
<dbReference type="Pfam" id="PF11700">
    <property type="entry name" value="ATG22"/>
    <property type="match status" value="1"/>
</dbReference>
<dbReference type="InterPro" id="IPR050495">
    <property type="entry name" value="ATG22/LtaA_families"/>
</dbReference>
<dbReference type="AlphaFoldDB" id="A0A7S3D1L0"/>
<evidence type="ECO:0000256" key="7">
    <source>
        <dbReference type="ARBA" id="ARBA00022989"/>
    </source>
</evidence>
<comment type="similarity">
    <text evidence="2">Belongs to the ATG22 family.</text>
</comment>
<feature type="transmembrane region" description="Helical" evidence="11">
    <location>
        <begin position="224"/>
        <end position="242"/>
    </location>
</feature>
<keyword evidence="8 11" id="KW-0472">Membrane</keyword>
<reference evidence="12" key="1">
    <citation type="submission" date="2021-01" db="EMBL/GenBank/DDBJ databases">
        <authorList>
            <person name="Corre E."/>
            <person name="Pelletier E."/>
            <person name="Niang G."/>
            <person name="Scheremetjew M."/>
            <person name="Finn R."/>
            <person name="Kale V."/>
            <person name="Holt S."/>
            <person name="Cochrane G."/>
            <person name="Meng A."/>
            <person name="Brown T."/>
            <person name="Cohen L."/>
        </authorList>
    </citation>
    <scope>NUCLEOTIDE SEQUENCE</scope>
    <source>
        <strain evidence="12">NIES-2562</strain>
    </source>
</reference>
<name>A0A7S3D1L0_9EUKA</name>
<feature type="transmembrane region" description="Helical" evidence="11">
    <location>
        <begin position="448"/>
        <end position="469"/>
    </location>
</feature>
<dbReference type="GO" id="GO:0012505">
    <property type="term" value="C:endomembrane system"/>
    <property type="evidence" value="ECO:0007669"/>
    <property type="project" value="UniProtKB-SubCell"/>
</dbReference>
<accession>A0A7S3D1L0</accession>
<evidence type="ECO:0000256" key="10">
    <source>
        <dbReference type="SAM" id="MobiDB-lite"/>
    </source>
</evidence>
<dbReference type="InterPro" id="IPR036259">
    <property type="entry name" value="MFS_trans_sf"/>
</dbReference>
<evidence type="ECO:0008006" key="13">
    <source>
        <dbReference type="Google" id="ProtNLM"/>
    </source>
</evidence>
<keyword evidence="7 11" id="KW-1133">Transmembrane helix</keyword>
<evidence type="ECO:0000256" key="8">
    <source>
        <dbReference type="ARBA" id="ARBA00023136"/>
    </source>
</evidence>
<dbReference type="PANTHER" id="PTHR23519:SF1">
    <property type="entry name" value="AUTOPHAGY-RELATED PROTEIN 22"/>
    <property type="match status" value="1"/>
</dbReference>
<sequence length="651" mass="70900">MSETAKELSAADRKDSLFPDVTDDNRAEEVPDADKVERLAWYAFDWSNSVYSTVSIALFIPLFLVNLAETHATCGQLVSSCPSNITTLVSGVDNGSLAACTQCFPGHGTKLVNFTSGMIAGIGASAFTSALSSWHGSLTQGILQESPIPYFLSDVLVNTHTNATDVVSSALVGDVQKLSVSFGVVEMEPVSSATTFISFSVIFQLFAFISFGAMADFGPWRKRMLVIWSLIGCFATMAFMFLGHHSLWWLGGVLAIVSNLSFGASQVFYDAFLPVLVDAHPDVKKVVKEKGMTEEAVKFRDRVQNSMSTRGFAAGYGSGVILTVVCVALNLFLTDPGPELDPECSVPLPPPSLLQRMSIALSGAWWLLFSIFTFVKLRSRPGPSLPKGKNYLIEGWKTLGRTLKHAKKYKETLKLLLAWFIYSDGFNTISNVGILFGQQDICMGTTELVILALEVPLFAMFGNFLFFAIQKPLKWSNKAMILLSLVCYSLLCLYGILGFIPGNPLGLKSMWEMFVFGAIHGMLVGSIQSFSRTFFADLIPKSHESEFFALYGITDKGSSWMGPLIVAGIVQATGQIRLALVYCFLAFFLPIIFLAVGIDANKGMIAAGRKAPSSEDGEKVKREGEKEEEKGGAVEMAPHVSHADVEEIDDV</sequence>
<evidence type="ECO:0000256" key="1">
    <source>
        <dbReference type="ARBA" id="ARBA00004127"/>
    </source>
</evidence>
<proteinExistence type="inferred from homology"/>
<dbReference type="GO" id="GO:0032974">
    <property type="term" value="P:amino acid transmembrane export from vacuole"/>
    <property type="evidence" value="ECO:0007669"/>
    <property type="project" value="InterPro"/>
</dbReference>
<feature type="region of interest" description="Disordered" evidence="10">
    <location>
        <begin position="609"/>
        <end position="651"/>
    </location>
</feature>